<dbReference type="CDD" id="cd00761">
    <property type="entry name" value="Glyco_tranf_GTA_type"/>
    <property type="match status" value="1"/>
</dbReference>
<organism evidence="2 3">
    <name type="scientific">Flaviramulus multivorans</name>
    <dbReference type="NCBI Taxonomy" id="1304750"/>
    <lineage>
        <taxon>Bacteria</taxon>
        <taxon>Pseudomonadati</taxon>
        <taxon>Bacteroidota</taxon>
        <taxon>Flavobacteriia</taxon>
        <taxon>Flavobacteriales</taxon>
        <taxon>Flavobacteriaceae</taxon>
        <taxon>Flaviramulus</taxon>
    </lineage>
</organism>
<dbReference type="SUPFAM" id="SSF53448">
    <property type="entry name" value="Nucleotide-diphospho-sugar transferases"/>
    <property type="match status" value="1"/>
</dbReference>
<evidence type="ECO:0000259" key="1">
    <source>
        <dbReference type="Pfam" id="PF00535"/>
    </source>
</evidence>
<keyword evidence="3" id="KW-1185">Reference proteome</keyword>
<gene>
    <name evidence="2" type="ORF">L3X39_13570</name>
</gene>
<evidence type="ECO:0000313" key="3">
    <source>
        <dbReference type="Proteomes" id="UP001200022"/>
    </source>
</evidence>
<accession>A0ABS9IM40</accession>
<evidence type="ECO:0000313" key="2">
    <source>
        <dbReference type="EMBL" id="MCF7561671.1"/>
    </source>
</evidence>
<reference evidence="2 3" key="1">
    <citation type="submission" date="2022-01" db="EMBL/GenBank/DDBJ databases">
        <title>Draft genome sequence of Sabulilitoribacter multivorans KCTC 32326.</title>
        <authorList>
            <person name="Oh J.-S."/>
        </authorList>
    </citation>
    <scope>NUCLEOTIDE SEQUENCE [LARGE SCALE GENOMIC DNA]</scope>
    <source>
        <strain evidence="2 3">M-M16</strain>
    </source>
</reference>
<dbReference type="Gene3D" id="3.90.550.10">
    <property type="entry name" value="Spore Coat Polysaccharide Biosynthesis Protein SpsA, Chain A"/>
    <property type="match status" value="1"/>
</dbReference>
<comment type="caution">
    <text evidence="2">The sequence shown here is derived from an EMBL/GenBank/DDBJ whole genome shotgun (WGS) entry which is preliminary data.</text>
</comment>
<protein>
    <submittedName>
        <fullName evidence="2">Glycosyltransferase</fullName>
    </submittedName>
</protein>
<name>A0ABS9IM40_9FLAO</name>
<proteinExistence type="predicted"/>
<dbReference type="PANTHER" id="PTHR22916">
    <property type="entry name" value="GLYCOSYLTRANSFERASE"/>
    <property type="match status" value="1"/>
</dbReference>
<dbReference type="InterPro" id="IPR029044">
    <property type="entry name" value="Nucleotide-diphossugar_trans"/>
</dbReference>
<feature type="domain" description="Glycosyltransferase 2-like" evidence="1">
    <location>
        <begin position="7"/>
        <end position="171"/>
    </location>
</feature>
<dbReference type="EMBL" id="JAKKDV010000007">
    <property type="protein sequence ID" value="MCF7561671.1"/>
    <property type="molecule type" value="Genomic_DNA"/>
</dbReference>
<dbReference type="PANTHER" id="PTHR22916:SF69">
    <property type="entry name" value="BIFUNCTIONAL GLYCOSYLTRANSFERASE PGTA"/>
    <property type="match status" value="1"/>
</dbReference>
<dbReference type="InterPro" id="IPR001173">
    <property type="entry name" value="Glyco_trans_2-like"/>
</dbReference>
<dbReference type="RefSeq" id="WP_237232404.1">
    <property type="nucleotide sequence ID" value="NZ_JAKKDV010000007.1"/>
</dbReference>
<dbReference type="Proteomes" id="UP001200022">
    <property type="component" value="Unassembled WGS sequence"/>
</dbReference>
<dbReference type="Pfam" id="PF00535">
    <property type="entry name" value="Glycos_transf_2"/>
    <property type="match status" value="1"/>
</dbReference>
<sequence length="335" mass="39175">MQKKLVSILIPFKNTEAFISDCMTSILQQTYKNWEVIIVDDNSIDNSYNIVNGFAEKDARIRLLKNSGNGIIDALQLAFKHSKGEFITRMDSDDIMRPNKLEVLVNKLLSHGKEHLATGLVKYFSKDGVNDGYKKYEAWLNKLTKSGNNYAEIYKECVIPSPCWMVHRDDLIACDGFNPHRYPEDYDLTFRFYKHQLKCIPCSDILHDWRDYSYRTSRTDEHYALNHFLDIKLHYFLELDYIPEKTLVVWGAGKKGKKVASTFIEKNIPFEWICDNPKKIGKEIYGVVLKPFNFLERISNTQSIITVANENSQKEILTYMEKLNMKSFEDYIFFC</sequence>